<feature type="transmembrane region" description="Helical" evidence="1">
    <location>
        <begin position="221"/>
        <end position="246"/>
    </location>
</feature>
<dbReference type="Proteomes" id="UP001279734">
    <property type="component" value="Unassembled WGS sequence"/>
</dbReference>
<accession>A0AAD3Y524</accession>
<comment type="caution">
    <text evidence="2">The sequence shown here is derived from an EMBL/GenBank/DDBJ whole genome shotgun (WGS) entry which is preliminary data.</text>
</comment>
<feature type="transmembrane region" description="Helical" evidence="1">
    <location>
        <begin position="59"/>
        <end position="81"/>
    </location>
</feature>
<keyword evidence="1" id="KW-0812">Transmembrane</keyword>
<evidence type="ECO:0000313" key="2">
    <source>
        <dbReference type="EMBL" id="GMH29488.1"/>
    </source>
</evidence>
<feature type="transmembrane region" description="Helical" evidence="1">
    <location>
        <begin position="252"/>
        <end position="271"/>
    </location>
</feature>
<keyword evidence="3" id="KW-1185">Reference proteome</keyword>
<gene>
    <name evidence="2" type="ORF">Nepgr_031331</name>
</gene>
<evidence type="ECO:0000256" key="1">
    <source>
        <dbReference type="SAM" id="Phobius"/>
    </source>
</evidence>
<keyword evidence="1" id="KW-1133">Transmembrane helix</keyword>
<sequence>MKLVIDYDLLSCLSFGLELSLLWSFVEKGCDESDSVTVTSLMCHFCHLKAGLFFLRATVFWPIPYGLMLALFCLDGCLVLACSADPLPENAVAVSALRCAGLKSLSCSMKLPLLQECRWKATGELVAVGLSLEKDYSLDVLISLDVESAAVLLVLHPDACIAGDFKPVALLPCFLKAVVGPCCSLCGRAGTLLSLCSLLNCGEMWCCCLAFNVSLLRLLGALAPAAVLVASAGVLMCISVGCCSILKDLAQPIFFCAVLFLCLSSAAVGVVQRPALGLQGIRCCFLLLVGCADAHCFVEFPLLDVRCCLVLVQMLWDSELKHVLCDACAMPLVYFAVEAEDVFGSRWLNCSESCYGYYLALSLVAACCGDDSLTPASAIDAGQVLLVLLERFPCFSLISWRLLFAAGGVPCVLMTLLAAGADLGDLDVLPQEIRGDLPVGSVLRLTKLFLPSAWCSDDGGLDSGLSWTLCPLLPILIAVAADLLIGWCDLLACCACLNAAAFDAEAHSGRLALLRTVGFREPGCLGYVAHG</sequence>
<evidence type="ECO:0000313" key="3">
    <source>
        <dbReference type="Proteomes" id="UP001279734"/>
    </source>
</evidence>
<dbReference type="EMBL" id="BSYO01000036">
    <property type="protein sequence ID" value="GMH29488.1"/>
    <property type="molecule type" value="Genomic_DNA"/>
</dbReference>
<reference evidence="2" key="1">
    <citation type="submission" date="2023-05" db="EMBL/GenBank/DDBJ databases">
        <title>Nepenthes gracilis genome sequencing.</title>
        <authorList>
            <person name="Fukushima K."/>
        </authorList>
    </citation>
    <scope>NUCLEOTIDE SEQUENCE</scope>
    <source>
        <strain evidence="2">SING2019-196</strain>
    </source>
</reference>
<proteinExistence type="predicted"/>
<protein>
    <submittedName>
        <fullName evidence="2">Uncharacterized protein</fullName>
    </submittedName>
</protein>
<dbReference type="AlphaFoldDB" id="A0AAD3Y524"/>
<keyword evidence="1" id="KW-0472">Membrane</keyword>
<name>A0AAD3Y524_NEPGR</name>
<organism evidence="2 3">
    <name type="scientific">Nepenthes gracilis</name>
    <name type="common">Slender pitcher plant</name>
    <dbReference type="NCBI Taxonomy" id="150966"/>
    <lineage>
        <taxon>Eukaryota</taxon>
        <taxon>Viridiplantae</taxon>
        <taxon>Streptophyta</taxon>
        <taxon>Embryophyta</taxon>
        <taxon>Tracheophyta</taxon>
        <taxon>Spermatophyta</taxon>
        <taxon>Magnoliopsida</taxon>
        <taxon>eudicotyledons</taxon>
        <taxon>Gunneridae</taxon>
        <taxon>Pentapetalae</taxon>
        <taxon>Caryophyllales</taxon>
        <taxon>Nepenthaceae</taxon>
        <taxon>Nepenthes</taxon>
    </lineage>
</organism>